<dbReference type="InterPro" id="IPR032675">
    <property type="entry name" value="LRR_dom_sf"/>
</dbReference>
<evidence type="ECO:0000313" key="1">
    <source>
        <dbReference type="EMBL" id="KAJ7074941.1"/>
    </source>
</evidence>
<proteinExistence type="predicted"/>
<gene>
    <name evidence="1" type="ORF">B0H15DRAFT_956911</name>
</gene>
<dbReference type="Gene3D" id="3.80.10.10">
    <property type="entry name" value="Ribonuclease Inhibitor"/>
    <property type="match status" value="1"/>
</dbReference>
<evidence type="ECO:0008006" key="3">
    <source>
        <dbReference type="Google" id="ProtNLM"/>
    </source>
</evidence>
<sequence length="344" mass="38077">MPPKKSDTNPQNGPRLARLPPELFDAIIETYETLPSTFCYTTETIDSKYFERSDALTALSQTCRTLREITLHRLWARLDICRVPARAEGSWYKYIMLALERKANGIADSPLRYHVRTLTLLLSKNNPDAALAALWTMLPKLPNLRTIHVTHCKTLGLAKSLADAKLELPNVTALFLPSEGSVFLRLCPNATHVRCLAGSGASLLSSLTPKIEVFDGVLDWRDATSIDRLVKYAPNLHTLELRRPVNYFSFRAITLLDGAALQGAQSIRKLAPLKKLAKLILTFPVADEKPGDTDSVAAARVLLRTGSGAVERTLVVQRVVAPHSSYQGGKKQDILLSSTTEVFY</sequence>
<dbReference type="EMBL" id="JARJCN010000107">
    <property type="protein sequence ID" value="KAJ7074941.1"/>
    <property type="molecule type" value="Genomic_DNA"/>
</dbReference>
<protein>
    <recommendedName>
        <fullName evidence="3">F-box domain-containing protein</fullName>
    </recommendedName>
</protein>
<evidence type="ECO:0000313" key="2">
    <source>
        <dbReference type="Proteomes" id="UP001222325"/>
    </source>
</evidence>
<name>A0AAD6TQA1_9AGAR</name>
<comment type="caution">
    <text evidence="1">The sequence shown here is derived from an EMBL/GenBank/DDBJ whole genome shotgun (WGS) entry which is preliminary data.</text>
</comment>
<dbReference type="Proteomes" id="UP001222325">
    <property type="component" value="Unassembled WGS sequence"/>
</dbReference>
<accession>A0AAD6TQA1</accession>
<dbReference type="AlphaFoldDB" id="A0AAD6TQA1"/>
<reference evidence="1" key="1">
    <citation type="submission" date="2023-03" db="EMBL/GenBank/DDBJ databases">
        <title>Massive genome expansion in bonnet fungi (Mycena s.s.) driven by repeated elements and novel gene families across ecological guilds.</title>
        <authorList>
            <consortium name="Lawrence Berkeley National Laboratory"/>
            <person name="Harder C.B."/>
            <person name="Miyauchi S."/>
            <person name="Viragh M."/>
            <person name="Kuo A."/>
            <person name="Thoen E."/>
            <person name="Andreopoulos B."/>
            <person name="Lu D."/>
            <person name="Skrede I."/>
            <person name="Drula E."/>
            <person name="Henrissat B."/>
            <person name="Morin E."/>
            <person name="Kohler A."/>
            <person name="Barry K."/>
            <person name="LaButti K."/>
            <person name="Morin E."/>
            <person name="Salamov A."/>
            <person name="Lipzen A."/>
            <person name="Mereny Z."/>
            <person name="Hegedus B."/>
            <person name="Baldrian P."/>
            <person name="Stursova M."/>
            <person name="Weitz H."/>
            <person name="Taylor A."/>
            <person name="Grigoriev I.V."/>
            <person name="Nagy L.G."/>
            <person name="Martin F."/>
            <person name="Kauserud H."/>
        </authorList>
    </citation>
    <scope>NUCLEOTIDE SEQUENCE</scope>
    <source>
        <strain evidence="1">CBHHK173m</strain>
    </source>
</reference>
<keyword evidence="2" id="KW-1185">Reference proteome</keyword>
<organism evidence="1 2">
    <name type="scientific">Mycena belliarum</name>
    <dbReference type="NCBI Taxonomy" id="1033014"/>
    <lineage>
        <taxon>Eukaryota</taxon>
        <taxon>Fungi</taxon>
        <taxon>Dikarya</taxon>
        <taxon>Basidiomycota</taxon>
        <taxon>Agaricomycotina</taxon>
        <taxon>Agaricomycetes</taxon>
        <taxon>Agaricomycetidae</taxon>
        <taxon>Agaricales</taxon>
        <taxon>Marasmiineae</taxon>
        <taxon>Mycenaceae</taxon>
        <taxon>Mycena</taxon>
    </lineage>
</organism>